<evidence type="ECO:0000256" key="4">
    <source>
        <dbReference type="ARBA" id="ARBA00022475"/>
    </source>
</evidence>
<keyword evidence="6" id="KW-0808">Transferase</keyword>
<dbReference type="EC" id="2.7.13.3" evidence="3"/>
<evidence type="ECO:0000256" key="7">
    <source>
        <dbReference type="ARBA" id="ARBA00022692"/>
    </source>
</evidence>
<evidence type="ECO:0000256" key="3">
    <source>
        <dbReference type="ARBA" id="ARBA00012438"/>
    </source>
</evidence>
<dbReference type="Pfam" id="PF00672">
    <property type="entry name" value="HAMP"/>
    <property type="match status" value="1"/>
</dbReference>
<dbReference type="SUPFAM" id="SSF158472">
    <property type="entry name" value="HAMP domain-like"/>
    <property type="match status" value="1"/>
</dbReference>
<dbReference type="SUPFAM" id="SSF55874">
    <property type="entry name" value="ATPase domain of HSP90 chaperone/DNA topoisomerase II/histidine kinase"/>
    <property type="match status" value="1"/>
</dbReference>
<comment type="caution">
    <text evidence="16">The sequence shown here is derived from an EMBL/GenBank/DDBJ whole genome shotgun (WGS) entry which is preliminary data.</text>
</comment>
<evidence type="ECO:0000313" key="17">
    <source>
        <dbReference type="Proteomes" id="UP001528823"/>
    </source>
</evidence>
<evidence type="ECO:0000259" key="14">
    <source>
        <dbReference type="PROSITE" id="PS50109"/>
    </source>
</evidence>
<sequence length="441" mass="50086">MFKQIFWKVLLVFWAALIIIAVLSSWITREIVESELGLHEKYIQDKKNSAEAVAIFEAQGRKALASWVKQLNEETGLRAFLITPSGTSATTTPLPRPIKRFLHKRYYLPPWAEPTEVSTEKGEYIYFSLGPSFPPPPKHRQDILWWSRAITSLFVLFIVSIFFSKHLVNPLKELTNISQSLAKGDLAKRVNPKIEHRLDEIGILAREFNHMAEKIQQNHDNLQQLFHSISHELKTPLARQRVAIELIAKKGAEPRLLEKMNRQIKLLDSLIDELITITKLQEPTVEILKEEIKLPSIIQEVIEDNTLEADLKNIKLSFINEVNNSTKGDKKLLYRAIDNIIRNAIKYSPENTTVCINCAEKDNYYNLDIIDQGPGVPDITLSKLIDPFYRVDSARARNTGGHGLGLAIANSIIQAHQGELQFQNITNGGLKASIKLPLTHS</sequence>
<dbReference type="Gene3D" id="1.10.287.130">
    <property type="match status" value="1"/>
</dbReference>
<keyword evidence="17" id="KW-1185">Reference proteome</keyword>
<dbReference type="RefSeq" id="WP_274691452.1">
    <property type="nucleotide sequence ID" value="NZ_JAPMOU010000053.1"/>
</dbReference>
<comment type="subcellular location">
    <subcellularLocation>
        <location evidence="2">Cell membrane</location>
        <topology evidence="2">Multi-pass membrane protein</topology>
    </subcellularLocation>
</comment>
<evidence type="ECO:0000313" key="16">
    <source>
        <dbReference type="EMBL" id="MDE1465141.1"/>
    </source>
</evidence>
<dbReference type="Pfam" id="PF02518">
    <property type="entry name" value="HATPase_c"/>
    <property type="match status" value="1"/>
</dbReference>
<dbReference type="PROSITE" id="PS50109">
    <property type="entry name" value="HIS_KIN"/>
    <property type="match status" value="1"/>
</dbReference>
<feature type="domain" description="HAMP" evidence="15">
    <location>
        <begin position="165"/>
        <end position="220"/>
    </location>
</feature>
<protein>
    <recommendedName>
        <fullName evidence="3">histidine kinase</fullName>
        <ecNumber evidence="3">2.7.13.3</ecNumber>
    </recommendedName>
</protein>
<keyword evidence="9" id="KW-0418">Kinase</keyword>
<keyword evidence="4" id="KW-1003">Cell membrane</keyword>
<dbReference type="CDD" id="cd00082">
    <property type="entry name" value="HisKA"/>
    <property type="match status" value="1"/>
</dbReference>
<dbReference type="SMART" id="SM00304">
    <property type="entry name" value="HAMP"/>
    <property type="match status" value="1"/>
</dbReference>
<accession>A0ABT5UFI9</accession>
<reference evidence="16 17" key="1">
    <citation type="submission" date="2022-11" db="EMBL/GenBank/DDBJ databases">
        <title>Spartinivicinus poritis sp. nov., isolated from scleractinian coral Porites lutea.</title>
        <authorList>
            <person name="Zhang G."/>
            <person name="Cai L."/>
            <person name="Wei Q."/>
        </authorList>
    </citation>
    <scope>NUCLEOTIDE SEQUENCE [LARGE SCALE GENOMIC DNA]</scope>
    <source>
        <strain evidence="16 17">A2-2</strain>
    </source>
</reference>
<evidence type="ECO:0000256" key="1">
    <source>
        <dbReference type="ARBA" id="ARBA00000085"/>
    </source>
</evidence>
<evidence type="ECO:0000256" key="11">
    <source>
        <dbReference type="ARBA" id="ARBA00022989"/>
    </source>
</evidence>
<dbReference type="InterPro" id="IPR036890">
    <property type="entry name" value="HATPase_C_sf"/>
</dbReference>
<dbReference type="SMART" id="SM00387">
    <property type="entry name" value="HATPase_c"/>
    <property type="match status" value="1"/>
</dbReference>
<keyword evidence="13" id="KW-0472">Membrane</keyword>
<evidence type="ECO:0000256" key="8">
    <source>
        <dbReference type="ARBA" id="ARBA00022741"/>
    </source>
</evidence>
<keyword evidence="12" id="KW-0902">Two-component regulatory system</keyword>
<evidence type="ECO:0000259" key="15">
    <source>
        <dbReference type="PROSITE" id="PS50885"/>
    </source>
</evidence>
<evidence type="ECO:0000256" key="6">
    <source>
        <dbReference type="ARBA" id="ARBA00022679"/>
    </source>
</evidence>
<dbReference type="GO" id="GO:0005524">
    <property type="term" value="F:ATP binding"/>
    <property type="evidence" value="ECO:0007669"/>
    <property type="project" value="UniProtKB-KW"/>
</dbReference>
<comment type="catalytic activity">
    <reaction evidence="1">
        <text>ATP + protein L-histidine = ADP + protein N-phospho-L-histidine.</text>
        <dbReference type="EC" id="2.7.13.3"/>
    </reaction>
</comment>
<dbReference type="EMBL" id="JAPMOU010000053">
    <property type="protein sequence ID" value="MDE1465141.1"/>
    <property type="molecule type" value="Genomic_DNA"/>
</dbReference>
<keyword evidence="7" id="KW-0812">Transmembrane</keyword>
<feature type="domain" description="Histidine kinase" evidence="14">
    <location>
        <begin position="228"/>
        <end position="440"/>
    </location>
</feature>
<keyword evidence="8" id="KW-0547">Nucleotide-binding</keyword>
<dbReference type="PRINTS" id="PR00344">
    <property type="entry name" value="BCTRLSENSOR"/>
</dbReference>
<dbReference type="Pfam" id="PF00512">
    <property type="entry name" value="HisKA"/>
    <property type="match status" value="1"/>
</dbReference>
<keyword evidence="10 16" id="KW-0067">ATP-binding</keyword>
<dbReference type="InterPro" id="IPR003660">
    <property type="entry name" value="HAMP_dom"/>
</dbReference>
<dbReference type="InterPro" id="IPR003661">
    <property type="entry name" value="HisK_dim/P_dom"/>
</dbReference>
<gene>
    <name evidence="16" type="ORF">ORQ98_24570</name>
</gene>
<dbReference type="InterPro" id="IPR005467">
    <property type="entry name" value="His_kinase_dom"/>
</dbReference>
<evidence type="ECO:0000256" key="5">
    <source>
        <dbReference type="ARBA" id="ARBA00022553"/>
    </source>
</evidence>
<dbReference type="InterPro" id="IPR050398">
    <property type="entry name" value="HssS/ArlS-like"/>
</dbReference>
<keyword evidence="11" id="KW-1133">Transmembrane helix</keyword>
<proteinExistence type="predicted"/>
<evidence type="ECO:0000256" key="10">
    <source>
        <dbReference type="ARBA" id="ARBA00022840"/>
    </source>
</evidence>
<dbReference type="InterPro" id="IPR004358">
    <property type="entry name" value="Sig_transdc_His_kin-like_C"/>
</dbReference>
<dbReference type="PANTHER" id="PTHR45528">
    <property type="entry name" value="SENSOR HISTIDINE KINASE CPXA"/>
    <property type="match status" value="1"/>
</dbReference>
<name>A0ABT5UFI9_9GAMM</name>
<dbReference type="PROSITE" id="PS50885">
    <property type="entry name" value="HAMP"/>
    <property type="match status" value="1"/>
</dbReference>
<evidence type="ECO:0000256" key="12">
    <source>
        <dbReference type="ARBA" id="ARBA00023012"/>
    </source>
</evidence>
<evidence type="ECO:0000256" key="13">
    <source>
        <dbReference type="ARBA" id="ARBA00023136"/>
    </source>
</evidence>
<dbReference type="InterPro" id="IPR036097">
    <property type="entry name" value="HisK_dim/P_sf"/>
</dbReference>
<dbReference type="SMART" id="SM00388">
    <property type="entry name" value="HisKA"/>
    <property type="match status" value="1"/>
</dbReference>
<dbReference type="Gene3D" id="6.10.340.10">
    <property type="match status" value="1"/>
</dbReference>
<dbReference type="InterPro" id="IPR003594">
    <property type="entry name" value="HATPase_dom"/>
</dbReference>
<evidence type="ECO:0000256" key="9">
    <source>
        <dbReference type="ARBA" id="ARBA00022777"/>
    </source>
</evidence>
<dbReference type="Proteomes" id="UP001528823">
    <property type="component" value="Unassembled WGS sequence"/>
</dbReference>
<evidence type="ECO:0000256" key="2">
    <source>
        <dbReference type="ARBA" id="ARBA00004651"/>
    </source>
</evidence>
<dbReference type="CDD" id="cd06225">
    <property type="entry name" value="HAMP"/>
    <property type="match status" value="1"/>
</dbReference>
<dbReference type="PANTHER" id="PTHR45528:SF1">
    <property type="entry name" value="SENSOR HISTIDINE KINASE CPXA"/>
    <property type="match status" value="1"/>
</dbReference>
<organism evidence="16 17">
    <name type="scientific">Spartinivicinus poritis</name>
    <dbReference type="NCBI Taxonomy" id="2994640"/>
    <lineage>
        <taxon>Bacteria</taxon>
        <taxon>Pseudomonadati</taxon>
        <taxon>Pseudomonadota</taxon>
        <taxon>Gammaproteobacteria</taxon>
        <taxon>Oceanospirillales</taxon>
        <taxon>Zooshikellaceae</taxon>
        <taxon>Spartinivicinus</taxon>
    </lineage>
</organism>
<dbReference type="SUPFAM" id="SSF47384">
    <property type="entry name" value="Homodimeric domain of signal transducing histidine kinase"/>
    <property type="match status" value="1"/>
</dbReference>
<keyword evidence="5" id="KW-0597">Phosphoprotein</keyword>
<dbReference type="Gene3D" id="3.30.565.10">
    <property type="entry name" value="Histidine kinase-like ATPase, C-terminal domain"/>
    <property type="match status" value="1"/>
</dbReference>